<protein>
    <submittedName>
        <fullName evidence="1">Uncharacterized protein</fullName>
    </submittedName>
</protein>
<proteinExistence type="predicted"/>
<gene>
    <name evidence="1" type="primary">Acey_s0408.g927</name>
    <name evidence="1" type="ORF">Y032_0408g927</name>
</gene>
<keyword evidence="2" id="KW-1185">Reference proteome</keyword>
<comment type="caution">
    <text evidence="1">The sequence shown here is derived from an EMBL/GenBank/DDBJ whole genome shotgun (WGS) entry which is preliminary data.</text>
</comment>
<dbReference type="OrthoDB" id="5976685at2759"/>
<dbReference type="AlphaFoldDB" id="A0A016X2Q0"/>
<accession>A0A016X2Q0</accession>
<sequence>MKSSECFMTCVYCNVSGKHYSDACPTVTRVADRISILRKEGRCEICVEKRRGVFCNRRFPCFYCKNSAHGDRQYSPHHASICTKPEEFTRSLQLRKEMNARITEYQRQLEQYGAGPSRD</sequence>
<evidence type="ECO:0000313" key="2">
    <source>
        <dbReference type="Proteomes" id="UP000024635"/>
    </source>
</evidence>
<dbReference type="EMBL" id="JARK01000008">
    <property type="protein sequence ID" value="EYC46096.1"/>
    <property type="molecule type" value="Genomic_DNA"/>
</dbReference>
<reference evidence="2" key="1">
    <citation type="journal article" date="2015" name="Nat. Genet.">
        <title>The genome and transcriptome of the zoonotic hookworm Ancylostoma ceylanicum identify infection-specific gene families.</title>
        <authorList>
            <person name="Schwarz E.M."/>
            <person name="Hu Y."/>
            <person name="Antoshechkin I."/>
            <person name="Miller M.M."/>
            <person name="Sternberg P.W."/>
            <person name="Aroian R.V."/>
        </authorList>
    </citation>
    <scope>NUCLEOTIDE SEQUENCE</scope>
    <source>
        <strain evidence="2">HY135</strain>
    </source>
</reference>
<name>A0A016X2Q0_9BILA</name>
<dbReference type="Proteomes" id="UP000024635">
    <property type="component" value="Unassembled WGS sequence"/>
</dbReference>
<organism evidence="1 2">
    <name type="scientific">Ancylostoma ceylanicum</name>
    <dbReference type="NCBI Taxonomy" id="53326"/>
    <lineage>
        <taxon>Eukaryota</taxon>
        <taxon>Metazoa</taxon>
        <taxon>Ecdysozoa</taxon>
        <taxon>Nematoda</taxon>
        <taxon>Chromadorea</taxon>
        <taxon>Rhabditida</taxon>
        <taxon>Rhabditina</taxon>
        <taxon>Rhabditomorpha</taxon>
        <taxon>Strongyloidea</taxon>
        <taxon>Ancylostomatidae</taxon>
        <taxon>Ancylostomatinae</taxon>
        <taxon>Ancylostoma</taxon>
    </lineage>
</organism>
<evidence type="ECO:0000313" key="1">
    <source>
        <dbReference type="EMBL" id="EYC46096.1"/>
    </source>
</evidence>